<accession>A0A1J5TQ57</accession>
<dbReference type="EMBL" id="MIYY01000025">
    <property type="protein sequence ID" value="OIR23066.1"/>
    <property type="molecule type" value="Genomic_DNA"/>
</dbReference>
<dbReference type="Proteomes" id="UP000183138">
    <property type="component" value="Unassembled WGS sequence"/>
</dbReference>
<dbReference type="Pfam" id="PF07705">
    <property type="entry name" value="CARDB"/>
    <property type="match status" value="4"/>
</dbReference>
<evidence type="ECO:0000313" key="3">
    <source>
        <dbReference type="EMBL" id="OIR23066.1"/>
    </source>
</evidence>
<feature type="domain" description="CARDB" evidence="2">
    <location>
        <begin position="32"/>
        <end position="143"/>
    </location>
</feature>
<feature type="compositionally biased region" description="Low complexity" evidence="1">
    <location>
        <begin position="819"/>
        <end position="831"/>
    </location>
</feature>
<feature type="domain" description="CARDB" evidence="2">
    <location>
        <begin position="411"/>
        <end position="507"/>
    </location>
</feature>
<proteinExistence type="predicted"/>
<sequence>MANRILTGIYAAFALLVLTVIFTSNAKAVDVDLEPINFTFNPDYPLNGEPVEISFVVVNTGNEPANDVKIIVWNSTSECGVDDECVPIFESTESLIDQSKSATIEFTCNPDGIDGCGGLGEHVLTISVDYEDDISETDEDNNKIIFEYTVFEEDLSDLRSPEAEVLPIRFTPEVPAVGDSVDILVFFENSGGVSCTEFKIKFDQTFDGETETIEDPRFYTIVDPESPAQFNITWQPEYAGLFQITIYLDSANDIEEFNESDNIITSEVTIRAHTPELTLNEFRNMSVNPKDIWLDDIFADHEVNLTTHILNEDYVVPASSVRVGYYDLPENGTESLIGYVIVDTIDNATKNGEEIFGGTASATVTWSSESGTSILGNHTIIVRIDPLNEIEEWFEEDNNFSFNLFVLESKPDINILDLQVIGKPVRGIPSDIQVTIFNEGALYASKYPVDLRVDGELIKTWEITINQGEELNLTVSHTWQVQQPIILVQGDYSSQVDELNEDNNVNSLLVNVAAPEYDFSIIDISANDPVFKGDHMEISLLINNKRAEIPDFKFSLYVDNSSTPEFQSYDFEGNPIYFVHEENLGYNETKLVSIFWRTTDLPGNYNLTIVGEISGSDFVDLNNTDNIANISVVVKPRNFQLSVEMRNLPNTIFLNQTLEISVSALNFGPEICCECPDGTMNMSGASADCIGAEISLYINGELFEIYQTDPLGRVNGEEVRTFFWTPAEEGQYLIEARIDPDNIIDEFDETDNEASANVNVTIEEYVEDEPIVVEDEDSLINEPLVWVPLIGLSLAGIGMFIYNRIGGDGDYFDSYEDNSTSQTQVGSQQSGFRYNPETGETIDLKTGEIIGQSGKNKD</sequence>
<dbReference type="InterPro" id="IPR013783">
    <property type="entry name" value="Ig-like_fold"/>
</dbReference>
<dbReference type="Gene3D" id="2.60.40.10">
    <property type="entry name" value="Immunoglobulins"/>
    <property type="match status" value="6"/>
</dbReference>
<name>A0A1J5TQ57_9ARCH</name>
<organism evidence="3 4">
    <name type="scientific">Marine Group III euryarchaeote CG-Epi3</name>
    <dbReference type="NCBI Taxonomy" id="1888997"/>
    <lineage>
        <taxon>Archaea</taxon>
        <taxon>Methanobacteriati</taxon>
        <taxon>Thermoplasmatota</taxon>
        <taxon>Thermoplasmata</taxon>
        <taxon>Candidatus Thermoprofundales</taxon>
    </lineage>
</organism>
<dbReference type="InterPro" id="IPR011635">
    <property type="entry name" value="CARDB"/>
</dbReference>
<evidence type="ECO:0000313" key="4">
    <source>
        <dbReference type="Proteomes" id="UP000183138"/>
    </source>
</evidence>
<feature type="domain" description="CARDB" evidence="2">
    <location>
        <begin position="691"/>
        <end position="755"/>
    </location>
</feature>
<reference evidence="3 4" key="1">
    <citation type="submission" date="2016-08" db="EMBL/GenBank/DDBJ databases">
        <title>New Insights into Marine Group III Euryarchaeota, from dark to light.</title>
        <authorList>
            <person name="Haro-Moreno J.M."/>
            <person name="Rodriguez-Valera F."/>
            <person name="Lopez-Garcia P."/>
            <person name="Moreira D."/>
            <person name="Martin-Cuadrado A.B."/>
        </authorList>
    </citation>
    <scope>NUCLEOTIDE SEQUENCE [LARGE SCALE GENOMIC DNA]</scope>
    <source>
        <strain evidence="3">CG-Epi3</strain>
    </source>
</reference>
<feature type="region of interest" description="Disordered" evidence="1">
    <location>
        <begin position="817"/>
        <end position="858"/>
    </location>
</feature>
<evidence type="ECO:0000256" key="1">
    <source>
        <dbReference type="SAM" id="MobiDB-lite"/>
    </source>
</evidence>
<protein>
    <recommendedName>
        <fullName evidence="2">CARDB domain-containing protein</fullName>
    </recommendedName>
</protein>
<evidence type="ECO:0000259" key="2">
    <source>
        <dbReference type="Pfam" id="PF07705"/>
    </source>
</evidence>
<dbReference type="AlphaFoldDB" id="A0A1J5TQ57"/>
<comment type="caution">
    <text evidence="3">The sequence shown here is derived from an EMBL/GenBank/DDBJ whole genome shotgun (WGS) entry which is preliminary data.</text>
</comment>
<gene>
    <name evidence="3" type="ORF">BEU00_00950</name>
</gene>
<feature type="domain" description="CARDB" evidence="2">
    <location>
        <begin position="169"/>
        <end position="265"/>
    </location>
</feature>